<keyword evidence="3 9" id="KW-1003">Cell membrane</keyword>
<dbReference type="AlphaFoldDB" id="A0A9D9H3Y0"/>
<evidence type="ECO:0000256" key="2">
    <source>
        <dbReference type="ARBA" id="ARBA00022448"/>
    </source>
</evidence>
<dbReference type="SUPFAM" id="SSF81330">
    <property type="entry name" value="Gated mechanosensitive channel"/>
    <property type="match status" value="1"/>
</dbReference>
<keyword evidence="8 9" id="KW-0407">Ion channel</keyword>
<dbReference type="PRINTS" id="PR01264">
    <property type="entry name" value="MECHCHANNEL"/>
</dbReference>
<dbReference type="NCBIfam" id="TIGR00220">
    <property type="entry name" value="mscL"/>
    <property type="match status" value="1"/>
</dbReference>
<dbReference type="GO" id="GO:0005886">
    <property type="term" value="C:plasma membrane"/>
    <property type="evidence" value="ECO:0007669"/>
    <property type="project" value="UniProtKB-SubCell"/>
</dbReference>
<evidence type="ECO:0000256" key="1">
    <source>
        <dbReference type="ARBA" id="ARBA00004141"/>
    </source>
</evidence>
<sequence length="149" mass="16435">MEKIKNTLKEFKQFAVKGNVIDMSVGVIIGGAFSKIVSSMVNDIIMPIVGIFTGGADFSGLFYAVDGNKYATIEEAEAFTDTINYGMFISEVLDFLIMAAVIFAMLKLITKLKRKEVEVKEEPTTKVCPFCKTDIHIDATRCPNCTSEL</sequence>
<evidence type="ECO:0000313" key="11">
    <source>
        <dbReference type="Proteomes" id="UP000823611"/>
    </source>
</evidence>
<dbReference type="InterPro" id="IPR001185">
    <property type="entry name" value="MS_channel"/>
</dbReference>
<dbReference type="Pfam" id="PF01741">
    <property type="entry name" value="MscL"/>
    <property type="match status" value="1"/>
</dbReference>
<keyword evidence="5 9" id="KW-1133">Transmembrane helix</keyword>
<dbReference type="HAMAP" id="MF_00115">
    <property type="entry name" value="MscL"/>
    <property type="match status" value="1"/>
</dbReference>
<comment type="similarity">
    <text evidence="9">Belongs to the MscL family.</text>
</comment>
<keyword evidence="2 9" id="KW-0813">Transport</keyword>
<evidence type="ECO:0000256" key="7">
    <source>
        <dbReference type="ARBA" id="ARBA00023136"/>
    </source>
</evidence>
<accession>A0A9D9H3Y0</accession>
<dbReference type="Gene3D" id="1.10.1200.120">
    <property type="entry name" value="Large-conductance mechanosensitive channel, MscL, domain 1"/>
    <property type="match status" value="1"/>
</dbReference>
<comment type="function">
    <text evidence="9">Channel that opens in response to stretch forces in the membrane lipid bilayer. May participate in the regulation of osmotic pressure changes within the cell.</text>
</comment>
<protein>
    <recommendedName>
        <fullName evidence="9">Large-conductance mechanosensitive channel</fullName>
    </recommendedName>
</protein>
<keyword evidence="4 9" id="KW-0812">Transmembrane</keyword>
<feature type="transmembrane region" description="Helical" evidence="9">
    <location>
        <begin position="85"/>
        <end position="106"/>
    </location>
</feature>
<evidence type="ECO:0000256" key="5">
    <source>
        <dbReference type="ARBA" id="ARBA00022989"/>
    </source>
</evidence>
<dbReference type="GO" id="GO:0008381">
    <property type="term" value="F:mechanosensitive monoatomic ion channel activity"/>
    <property type="evidence" value="ECO:0007669"/>
    <property type="project" value="UniProtKB-UniRule"/>
</dbReference>
<dbReference type="PANTHER" id="PTHR30266:SF2">
    <property type="entry name" value="LARGE-CONDUCTANCE MECHANOSENSITIVE CHANNEL"/>
    <property type="match status" value="1"/>
</dbReference>
<evidence type="ECO:0000256" key="4">
    <source>
        <dbReference type="ARBA" id="ARBA00022692"/>
    </source>
</evidence>
<comment type="subunit">
    <text evidence="9">Homopentamer.</text>
</comment>
<dbReference type="InterPro" id="IPR036019">
    <property type="entry name" value="MscL_channel"/>
</dbReference>
<name>A0A9D9H3Y0_9FIRM</name>
<keyword evidence="6 9" id="KW-0406">Ion transport</keyword>
<evidence type="ECO:0000256" key="3">
    <source>
        <dbReference type="ARBA" id="ARBA00022475"/>
    </source>
</evidence>
<feature type="transmembrane region" description="Helical" evidence="9">
    <location>
        <begin position="20"/>
        <end position="37"/>
    </location>
</feature>
<feature type="transmembrane region" description="Helical" evidence="9">
    <location>
        <begin position="44"/>
        <end position="65"/>
    </location>
</feature>
<dbReference type="InterPro" id="IPR037673">
    <property type="entry name" value="MSC/AndL"/>
</dbReference>
<keyword evidence="7 9" id="KW-0472">Membrane</keyword>
<gene>
    <name evidence="9 10" type="primary">mscL</name>
    <name evidence="10" type="ORF">IAC55_07075</name>
</gene>
<dbReference type="PANTHER" id="PTHR30266">
    <property type="entry name" value="MECHANOSENSITIVE CHANNEL MSCL"/>
    <property type="match status" value="1"/>
</dbReference>
<dbReference type="Proteomes" id="UP000823611">
    <property type="component" value="Unassembled WGS sequence"/>
</dbReference>
<proteinExistence type="inferred from homology"/>
<evidence type="ECO:0000256" key="6">
    <source>
        <dbReference type="ARBA" id="ARBA00023065"/>
    </source>
</evidence>
<evidence type="ECO:0000256" key="8">
    <source>
        <dbReference type="ARBA" id="ARBA00023303"/>
    </source>
</evidence>
<organism evidence="10 11">
    <name type="scientific">Candidatus Fimicola merdigallinarum</name>
    <dbReference type="NCBI Taxonomy" id="2840819"/>
    <lineage>
        <taxon>Bacteria</taxon>
        <taxon>Bacillati</taxon>
        <taxon>Bacillota</taxon>
        <taxon>Clostridia</taxon>
        <taxon>Lachnospirales</taxon>
        <taxon>Lachnospiraceae</taxon>
        <taxon>Lachnospiraceae incertae sedis</taxon>
        <taxon>Candidatus Fimicola</taxon>
    </lineage>
</organism>
<comment type="caution">
    <text evidence="10">The sequence shown here is derived from an EMBL/GenBank/DDBJ whole genome shotgun (WGS) entry which is preliminary data.</text>
</comment>
<reference evidence="10" key="2">
    <citation type="journal article" date="2021" name="PeerJ">
        <title>Extensive microbial diversity within the chicken gut microbiome revealed by metagenomics and culture.</title>
        <authorList>
            <person name="Gilroy R."/>
            <person name="Ravi A."/>
            <person name="Getino M."/>
            <person name="Pursley I."/>
            <person name="Horton D.L."/>
            <person name="Alikhan N.F."/>
            <person name="Baker D."/>
            <person name="Gharbi K."/>
            <person name="Hall N."/>
            <person name="Watson M."/>
            <person name="Adriaenssens E.M."/>
            <person name="Foster-Nyarko E."/>
            <person name="Jarju S."/>
            <person name="Secka A."/>
            <person name="Antonio M."/>
            <person name="Oren A."/>
            <person name="Chaudhuri R.R."/>
            <person name="La Ragione R."/>
            <person name="Hildebrand F."/>
            <person name="Pallen M.J."/>
        </authorList>
    </citation>
    <scope>NUCLEOTIDE SEQUENCE</scope>
    <source>
        <strain evidence="10">F6-4510</strain>
    </source>
</reference>
<reference evidence="10" key="1">
    <citation type="submission" date="2020-10" db="EMBL/GenBank/DDBJ databases">
        <authorList>
            <person name="Gilroy R."/>
        </authorList>
    </citation>
    <scope>NUCLEOTIDE SEQUENCE</scope>
    <source>
        <strain evidence="10">F6-4510</strain>
    </source>
</reference>
<evidence type="ECO:0000313" key="10">
    <source>
        <dbReference type="EMBL" id="MBO8435064.1"/>
    </source>
</evidence>
<dbReference type="EMBL" id="JADIMX010000130">
    <property type="protein sequence ID" value="MBO8435064.1"/>
    <property type="molecule type" value="Genomic_DNA"/>
</dbReference>
<comment type="subcellular location">
    <subcellularLocation>
        <location evidence="9">Cell membrane</location>
        <topology evidence="9">Multi-pass membrane protein</topology>
    </subcellularLocation>
    <subcellularLocation>
        <location evidence="1">Membrane</location>
        <topology evidence="1">Multi-pass membrane protein</topology>
    </subcellularLocation>
</comment>
<evidence type="ECO:0000256" key="9">
    <source>
        <dbReference type="HAMAP-Rule" id="MF_00115"/>
    </source>
</evidence>